<dbReference type="FunFam" id="2.40.50.140:FF:000132">
    <property type="entry name" value="Aspartyl-tRNA synthetase, cytoplasmic"/>
    <property type="match status" value="1"/>
</dbReference>
<keyword evidence="6" id="KW-0436">Ligase</keyword>
<dbReference type="GO" id="GO:0005829">
    <property type="term" value="C:cytosol"/>
    <property type="evidence" value="ECO:0007669"/>
    <property type="project" value="TreeGrafter"/>
</dbReference>
<evidence type="ECO:0000256" key="12">
    <source>
        <dbReference type="ARBA" id="ARBA00047904"/>
    </source>
</evidence>
<dbReference type="EC" id="6.1.1.12" evidence="3"/>
<dbReference type="CDD" id="cd04320">
    <property type="entry name" value="AspRS_cyto_N"/>
    <property type="match status" value="1"/>
</dbReference>
<keyword evidence="16" id="KW-1185">Reference proteome</keyword>
<feature type="compositionally biased region" description="Basic and acidic residues" evidence="13">
    <location>
        <begin position="61"/>
        <end position="83"/>
    </location>
</feature>
<keyword evidence="9" id="KW-0648">Protein biosynthesis</keyword>
<organism evidence="15 16">
    <name type="scientific">Chytriomyces confervae</name>
    <dbReference type="NCBI Taxonomy" id="246404"/>
    <lineage>
        <taxon>Eukaryota</taxon>
        <taxon>Fungi</taxon>
        <taxon>Fungi incertae sedis</taxon>
        <taxon>Chytridiomycota</taxon>
        <taxon>Chytridiomycota incertae sedis</taxon>
        <taxon>Chytridiomycetes</taxon>
        <taxon>Chytridiales</taxon>
        <taxon>Chytriomycetaceae</taxon>
        <taxon>Chytriomyces</taxon>
    </lineage>
</organism>
<proteinExistence type="inferred from homology"/>
<dbReference type="GO" id="GO:0004815">
    <property type="term" value="F:aspartate-tRNA ligase activity"/>
    <property type="evidence" value="ECO:0007669"/>
    <property type="project" value="UniProtKB-EC"/>
</dbReference>
<sequence length="573" mass="65126">MNLSVSGRLPEVAGGEAERDGTLWDQQKVESAPTMNTTKEQTDAVVLGEDGKPLSAKALKKKQEKEEKERKKKETADRLAAEKAARDANVVDYSVGKYGELPLNQSQERTGRVRTRIESLGVEMVDQTVLMSARVQKTNATGAKLCFLTLRQRTSTVQAVVSQDAANVSKTMLRFAIDIPTESLVLVEGVVTQPKELVKSCTVQTVELKIKTIFIVSKTIQRLPFSLEDATRPKEEFEKDPLLVKVNMDTRLDNRIIDLRTVTSQAIFRMQSGVCQLFREFLNTQGFTEIHTPKMIDAISEGGANVFKLTYFNRNAYLAQSPQLYKQMAICADMERVYEIGPVFRAENSFTHRHMTEFVGLDMEMAFEEHYHEVLDVLGDLFVHIFKGLETRFAAEIECVRRQFPFEDFKYLDKTLRLEFKEGIQMLKDAGVEIGDYDDMSTAQEVRLGQLVKEKYNTDFYMLDKFPLAIRPFYTMPDPSNDGYSNSYDFFMRGEEIMSGAQRVHDPVLLEKRANEHEVELSTIQAYLDAFKYGAPPHAGGGVGLERVVMLYLKLGNIRRTSMFPRDPKRLTP</sequence>
<comment type="similarity">
    <text evidence="2">Belongs to the class-II aminoacyl-tRNA synthetase family. Type 2 subfamily.</text>
</comment>
<evidence type="ECO:0000256" key="7">
    <source>
        <dbReference type="ARBA" id="ARBA00022741"/>
    </source>
</evidence>
<dbReference type="InterPro" id="IPR004364">
    <property type="entry name" value="Aa-tRNA-synt_II"/>
</dbReference>
<evidence type="ECO:0000256" key="3">
    <source>
        <dbReference type="ARBA" id="ARBA00012841"/>
    </source>
</evidence>
<evidence type="ECO:0000256" key="11">
    <source>
        <dbReference type="ARBA" id="ARBA00033155"/>
    </source>
</evidence>
<dbReference type="Pfam" id="PF01336">
    <property type="entry name" value="tRNA_anti-codon"/>
    <property type="match status" value="1"/>
</dbReference>
<accession>A0A507F7L7</accession>
<evidence type="ECO:0000259" key="14">
    <source>
        <dbReference type="PROSITE" id="PS50862"/>
    </source>
</evidence>
<dbReference type="OrthoDB" id="372395at2759"/>
<dbReference type="InterPro" id="IPR002312">
    <property type="entry name" value="Asp/Asn-tRNA-synth_IIb"/>
</dbReference>
<dbReference type="GO" id="GO:0003723">
    <property type="term" value="F:RNA binding"/>
    <property type="evidence" value="ECO:0007669"/>
    <property type="project" value="TreeGrafter"/>
</dbReference>
<name>A0A507F7L7_9FUNG</name>
<dbReference type="GO" id="GO:0017101">
    <property type="term" value="C:aminoacyl-tRNA synthetase multienzyme complex"/>
    <property type="evidence" value="ECO:0007669"/>
    <property type="project" value="TreeGrafter"/>
</dbReference>
<dbReference type="Proteomes" id="UP000320333">
    <property type="component" value="Unassembled WGS sequence"/>
</dbReference>
<dbReference type="GO" id="GO:0005524">
    <property type="term" value="F:ATP binding"/>
    <property type="evidence" value="ECO:0007669"/>
    <property type="project" value="UniProtKB-KW"/>
</dbReference>
<evidence type="ECO:0000256" key="1">
    <source>
        <dbReference type="ARBA" id="ARBA00004496"/>
    </source>
</evidence>
<dbReference type="Pfam" id="PF00152">
    <property type="entry name" value="tRNA-synt_2"/>
    <property type="match status" value="1"/>
</dbReference>
<evidence type="ECO:0000256" key="9">
    <source>
        <dbReference type="ARBA" id="ARBA00022917"/>
    </source>
</evidence>
<dbReference type="AlphaFoldDB" id="A0A507F7L7"/>
<dbReference type="PROSITE" id="PS50862">
    <property type="entry name" value="AA_TRNA_LIGASE_II"/>
    <property type="match status" value="1"/>
</dbReference>
<dbReference type="InterPro" id="IPR004365">
    <property type="entry name" value="NA-bd_OB_tRNA"/>
</dbReference>
<comment type="caution">
    <text evidence="15">The sequence shown here is derived from an EMBL/GenBank/DDBJ whole genome shotgun (WGS) entry which is preliminary data.</text>
</comment>
<keyword evidence="5" id="KW-0963">Cytoplasm</keyword>
<evidence type="ECO:0000256" key="6">
    <source>
        <dbReference type="ARBA" id="ARBA00022598"/>
    </source>
</evidence>
<dbReference type="HAMAP" id="MF_02075">
    <property type="entry name" value="Asp_tRNA_synth_type2"/>
    <property type="match status" value="1"/>
</dbReference>
<evidence type="ECO:0000256" key="5">
    <source>
        <dbReference type="ARBA" id="ARBA00022490"/>
    </source>
</evidence>
<reference evidence="15 16" key="1">
    <citation type="journal article" date="2019" name="Sci. Rep.">
        <title>Comparative genomics of chytrid fungi reveal insights into the obligate biotrophic and pathogenic lifestyle of Synchytrium endobioticum.</title>
        <authorList>
            <person name="van de Vossenberg B.T.L.H."/>
            <person name="Warris S."/>
            <person name="Nguyen H.D.T."/>
            <person name="van Gent-Pelzer M.P.E."/>
            <person name="Joly D.L."/>
            <person name="van de Geest H.C."/>
            <person name="Bonants P.J.M."/>
            <person name="Smith D.S."/>
            <person name="Levesque C.A."/>
            <person name="van der Lee T.A.J."/>
        </authorList>
    </citation>
    <scope>NUCLEOTIDE SEQUENCE [LARGE SCALE GENOMIC DNA]</scope>
    <source>
        <strain evidence="15 16">CBS 675.73</strain>
    </source>
</reference>
<feature type="region of interest" description="Disordered" evidence="13">
    <location>
        <begin position="1"/>
        <end position="83"/>
    </location>
</feature>
<dbReference type="SUPFAM" id="SSF50249">
    <property type="entry name" value="Nucleic acid-binding proteins"/>
    <property type="match status" value="1"/>
</dbReference>
<keyword evidence="7" id="KW-0547">Nucleotide-binding</keyword>
<dbReference type="NCBIfam" id="TIGR00458">
    <property type="entry name" value="aspS_nondisc"/>
    <property type="match status" value="1"/>
</dbReference>
<dbReference type="InterPro" id="IPR012340">
    <property type="entry name" value="NA-bd_OB-fold"/>
</dbReference>
<dbReference type="GO" id="GO:0006422">
    <property type="term" value="P:aspartyl-tRNA aminoacylation"/>
    <property type="evidence" value="ECO:0007669"/>
    <property type="project" value="InterPro"/>
</dbReference>
<dbReference type="InterPro" id="IPR045864">
    <property type="entry name" value="aa-tRNA-synth_II/BPL/LPL"/>
</dbReference>
<evidence type="ECO:0000256" key="8">
    <source>
        <dbReference type="ARBA" id="ARBA00022840"/>
    </source>
</evidence>
<comment type="subcellular location">
    <subcellularLocation>
        <location evidence="1">Cytoplasm</location>
    </subcellularLocation>
</comment>
<dbReference type="EMBL" id="QEAP01000247">
    <property type="protein sequence ID" value="TPX71607.1"/>
    <property type="molecule type" value="Genomic_DNA"/>
</dbReference>
<evidence type="ECO:0000313" key="16">
    <source>
        <dbReference type="Proteomes" id="UP000320333"/>
    </source>
</evidence>
<dbReference type="Gene3D" id="2.40.50.140">
    <property type="entry name" value="Nucleic acid-binding proteins"/>
    <property type="match status" value="1"/>
</dbReference>
<protein>
    <recommendedName>
        <fullName evidence="4">Aspartate--tRNA ligase, cytoplasmic</fullName>
        <ecNumber evidence="3">6.1.1.12</ecNumber>
    </recommendedName>
    <alternativeName>
        <fullName evidence="11">Aspartyl-tRNA synthetase</fullName>
    </alternativeName>
</protein>
<dbReference type="NCBIfam" id="NF003483">
    <property type="entry name" value="PRK05159.1"/>
    <property type="match status" value="1"/>
</dbReference>
<dbReference type="PANTHER" id="PTHR43450">
    <property type="entry name" value="ASPARTYL-TRNA SYNTHETASE"/>
    <property type="match status" value="1"/>
</dbReference>
<evidence type="ECO:0000256" key="2">
    <source>
        <dbReference type="ARBA" id="ARBA00005312"/>
    </source>
</evidence>
<evidence type="ECO:0000313" key="15">
    <source>
        <dbReference type="EMBL" id="TPX71607.1"/>
    </source>
</evidence>
<dbReference type="CDD" id="cd00776">
    <property type="entry name" value="AsxRS_core"/>
    <property type="match status" value="1"/>
</dbReference>
<feature type="domain" description="Aminoacyl-transfer RNA synthetases class-II family profile" evidence="14">
    <location>
        <begin position="268"/>
        <end position="565"/>
    </location>
</feature>
<dbReference type="Gene3D" id="3.30.930.10">
    <property type="entry name" value="Bira Bifunctional Protein, Domain 2"/>
    <property type="match status" value="1"/>
</dbReference>
<gene>
    <name evidence="15" type="ORF">CcCBS67573_g06128</name>
</gene>
<dbReference type="InterPro" id="IPR004523">
    <property type="entry name" value="Asp-tRNA_synthase_2"/>
</dbReference>
<keyword evidence="8" id="KW-0067">ATP-binding</keyword>
<dbReference type="InterPro" id="IPR006195">
    <property type="entry name" value="aa-tRNA-synth_II"/>
</dbReference>
<dbReference type="FunFam" id="3.30.930.10:FF:000013">
    <property type="entry name" value="Aspartate--tRNA ligase, cytoplasmic"/>
    <property type="match status" value="1"/>
</dbReference>
<dbReference type="SUPFAM" id="SSF55681">
    <property type="entry name" value="Class II aaRS and biotin synthetases"/>
    <property type="match status" value="1"/>
</dbReference>
<evidence type="ECO:0000256" key="13">
    <source>
        <dbReference type="SAM" id="MobiDB-lite"/>
    </source>
</evidence>
<dbReference type="PRINTS" id="PR01042">
    <property type="entry name" value="TRNASYNTHASP"/>
</dbReference>
<evidence type="ECO:0000256" key="4">
    <source>
        <dbReference type="ARBA" id="ARBA00018853"/>
    </source>
</evidence>
<dbReference type="STRING" id="246404.A0A507F7L7"/>
<evidence type="ECO:0000256" key="10">
    <source>
        <dbReference type="ARBA" id="ARBA00023146"/>
    </source>
</evidence>
<dbReference type="PANTHER" id="PTHR43450:SF1">
    <property type="entry name" value="ASPARTATE--TRNA LIGASE, CYTOPLASMIC"/>
    <property type="match status" value="1"/>
</dbReference>
<comment type="catalytic activity">
    <reaction evidence="12">
        <text>tRNA(Asp) + L-aspartate + ATP = L-aspartyl-tRNA(Asp) + AMP + diphosphate</text>
        <dbReference type="Rhea" id="RHEA:19649"/>
        <dbReference type="Rhea" id="RHEA-COMP:9660"/>
        <dbReference type="Rhea" id="RHEA-COMP:9678"/>
        <dbReference type="ChEBI" id="CHEBI:29991"/>
        <dbReference type="ChEBI" id="CHEBI:30616"/>
        <dbReference type="ChEBI" id="CHEBI:33019"/>
        <dbReference type="ChEBI" id="CHEBI:78442"/>
        <dbReference type="ChEBI" id="CHEBI:78516"/>
        <dbReference type="ChEBI" id="CHEBI:456215"/>
        <dbReference type="EC" id="6.1.1.12"/>
    </reaction>
</comment>
<keyword evidence="10" id="KW-0030">Aminoacyl-tRNA synthetase</keyword>